<protein>
    <submittedName>
        <fullName evidence="4">Transposase</fullName>
    </submittedName>
</protein>
<evidence type="ECO:0000256" key="1">
    <source>
        <dbReference type="SAM" id="Coils"/>
    </source>
</evidence>
<gene>
    <name evidence="4" type="ordered locus">LBA0077</name>
</gene>
<name>Q5FMU5_LACAC</name>
<dbReference type="EMBL" id="CP000033">
    <property type="protein sequence ID" value="AAV41979.1"/>
    <property type="molecule type" value="Genomic_DNA"/>
</dbReference>
<dbReference type="Pfam" id="PF01609">
    <property type="entry name" value="DDE_Tnp_1"/>
    <property type="match status" value="1"/>
</dbReference>
<dbReference type="InterPro" id="IPR002559">
    <property type="entry name" value="Transposase_11"/>
</dbReference>
<keyword evidence="5" id="KW-1185">Reference proteome</keyword>
<organism evidence="5">
    <name type="scientific">Lactobacillus acidophilus (strain ATCC 700396 / NCK56 / N2 / NCFM)</name>
    <dbReference type="NCBI Taxonomy" id="272621"/>
    <lineage>
        <taxon>Bacteria</taxon>
        <taxon>Bacillati</taxon>
        <taxon>Bacillota</taxon>
        <taxon>Bacilli</taxon>
        <taxon>Lactobacillales</taxon>
        <taxon>Lactobacillaceae</taxon>
        <taxon>Lactobacillus</taxon>
    </lineage>
</organism>
<evidence type="ECO:0000313" key="5">
    <source>
        <dbReference type="Proteomes" id="UP000006381"/>
    </source>
</evidence>
<dbReference type="NCBIfam" id="NF033551">
    <property type="entry name" value="transpos_IS1182"/>
    <property type="match status" value="1"/>
</dbReference>
<dbReference type="PANTHER" id="PTHR33408:SF2">
    <property type="entry name" value="TRANSPOSASE DDE DOMAIN-CONTAINING PROTEIN"/>
    <property type="match status" value="1"/>
</dbReference>
<feature type="coiled-coil region" evidence="1">
    <location>
        <begin position="192"/>
        <end position="219"/>
    </location>
</feature>
<dbReference type="RefSeq" id="WP_011254026.1">
    <property type="nucleotide sequence ID" value="NC_006814.3"/>
</dbReference>
<dbReference type="PATRIC" id="fig|272621.13.peg.75"/>
<dbReference type="PANTHER" id="PTHR33408">
    <property type="entry name" value="TRANSPOSASE"/>
    <property type="match status" value="1"/>
</dbReference>
<reference evidence="4 5" key="1">
    <citation type="journal article" date="2005" name="Proc. Natl. Acad. Sci. U.S.A.">
        <title>Complete genome sequence of the probiotic lactic acid bacterium Lactobacillus acidophilus NCFM.</title>
        <authorList>
            <person name="Altermann E."/>
            <person name="Russell W.M."/>
            <person name="Azcarate-Peril M.A."/>
            <person name="Barrangou R."/>
            <person name="Buck B.L."/>
            <person name="McAuliffe O."/>
            <person name="Souther N."/>
            <person name="Dobson A."/>
            <person name="Duong T."/>
            <person name="Callanan M."/>
            <person name="Lick S."/>
            <person name="Hamrick A."/>
            <person name="Cano R."/>
            <person name="Klaenhammer T.R."/>
        </authorList>
    </citation>
    <scope>NUCLEOTIDE SEQUENCE [LARGE SCALE GENOMIC DNA]</scope>
    <source>
        <strain evidence="5">ATCC 700396 / NCK56 / N2 / NCFM</strain>
    </source>
</reference>
<evidence type="ECO:0000313" key="4">
    <source>
        <dbReference type="EMBL" id="AAV41979.1"/>
    </source>
</evidence>
<accession>Q5FMU5</accession>
<dbReference type="BioCyc" id="LACI272621:G1G49-76-MONOMER"/>
<feature type="domain" description="Transposase IS4-like" evidence="2">
    <location>
        <begin position="263"/>
        <end position="515"/>
    </location>
</feature>
<dbReference type="InterPro" id="IPR047629">
    <property type="entry name" value="IS1182_transpos"/>
</dbReference>
<dbReference type="HOGENOM" id="CLU_021293_0_1_9"/>
<evidence type="ECO:0000259" key="3">
    <source>
        <dbReference type="Pfam" id="PF05598"/>
    </source>
</evidence>
<proteinExistence type="predicted"/>
<sequence>MYQNYITGQTALTLNLDFTIPSNHLANIISQFVDSIPEDVLLGKTAKTGRPAYHPAMMLKILLFAYSRRVFSGRKIELMLEENVPMMVLADHQKISYHTINNFRSSNHANELVKKSFLYFTNLLEAEGLINEGAVFIDGTKIEADANRYTFVWRKAVEKFHKKLKGQAVELYDELIAKEVVKAMAQEKVRTSQGLAELAQETEAEIEKLTKKIEQEPRAIPGGSPRKARRRRLKKLLHKLRKDYVPRMKKYEEAEEIFAGRNSYSKTDHDATFMHMKEDHMKNGQLKPGYNIQAATTNQYVVDFALYHNPTDFRTLEPFLKQMSTLDKFDKIVADAGYGSEDNYSMLEKEHPDKKYYIPYTMYEKEKTRKYRSDPTRLANWFYDEKDDYYLDQNGVRFNFKYYSRRKDRSTDQVRDFKVYEADEFQLTPELERLAKTKSGRQRQVRYNPNWQYLKEKAKEVLQSPEGRHIYSMRKYDVEPIFGHLKNIFGIRRTHLRGKKKVETDVGIAFIMMNLSKYWNRRWSRVQSSLCKIKKAVKQLKSRVGLIVFWYLRISYFPDTFLFTSCVI</sequence>
<evidence type="ECO:0000259" key="2">
    <source>
        <dbReference type="Pfam" id="PF01609"/>
    </source>
</evidence>
<dbReference type="Pfam" id="PF05598">
    <property type="entry name" value="DUF772"/>
    <property type="match status" value="1"/>
</dbReference>
<dbReference type="KEGG" id="lac:LBA0077"/>
<dbReference type="Proteomes" id="UP000006381">
    <property type="component" value="Chromosome"/>
</dbReference>
<dbReference type="AlphaFoldDB" id="Q5FMU5"/>
<feature type="domain" description="Transposase InsH N-terminal" evidence="3">
    <location>
        <begin position="16"/>
        <end position="105"/>
    </location>
</feature>
<dbReference type="InterPro" id="IPR008490">
    <property type="entry name" value="Transposase_InsH_N"/>
</dbReference>
<keyword evidence="1" id="KW-0175">Coiled coil</keyword>
<dbReference type="eggNOG" id="COG3666">
    <property type="taxonomic scope" value="Bacteria"/>
</dbReference>
<dbReference type="OrthoDB" id="2236403at2"/>